<keyword evidence="4" id="KW-0443">Lipid metabolism</keyword>
<dbReference type="InterPro" id="IPR020568">
    <property type="entry name" value="Ribosomal_Su5_D2-typ_SF"/>
</dbReference>
<evidence type="ECO:0000313" key="9">
    <source>
        <dbReference type="Proteomes" id="UP000808349"/>
    </source>
</evidence>
<organism evidence="8 9">
    <name type="scientific">Candidatus Defluviibacterium haderslevense</name>
    <dbReference type="NCBI Taxonomy" id="2981993"/>
    <lineage>
        <taxon>Bacteria</taxon>
        <taxon>Pseudomonadati</taxon>
        <taxon>Bacteroidota</taxon>
        <taxon>Saprospiria</taxon>
        <taxon>Saprospirales</taxon>
        <taxon>Saprospiraceae</taxon>
        <taxon>Candidatus Defluviibacterium</taxon>
    </lineage>
</organism>
<dbReference type="PANTHER" id="PTHR10977:SF3">
    <property type="entry name" value="DIPHOSPHOMEVALONATE DECARBOXYLASE"/>
    <property type="match status" value="1"/>
</dbReference>
<feature type="domain" description="Mvd1 C-terminal" evidence="6">
    <location>
        <begin position="189"/>
        <end position="320"/>
    </location>
</feature>
<dbReference type="EMBL" id="JADKFW010000004">
    <property type="protein sequence ID" value="MBK9716472.1"/>
    <property type="molecule type" value="Genomic_DNA"/>
</dbReference>
<keyword evidence="2" id="KW-0547">Nucleotide-binding</keyword>
<dbReference type="InterPro" id="IPR036554">
    <property type="entry name" value="GHMP_kinase_C_sf"/>
</dbReference>
<keyword evidence="5" id="KW-0456">Lyase</keyword>
<name>A0A9D7XG27_9BACT</name>
<dbReference type="InterPro" id="IPR014721">
    <property type="entry name" value="Ribsml_uS5_D2-typ_fold_subgr"/>
</dbReference>
<evidence type="ECO:0000256" key="4">
    <source>
        <dbReference type="ARBA" id="ARBA00023098"/>
    </source>
</evidence>
<dbReference type="GO" id="GO:0016831">
    <property type="term" value="F:carboxy-lyase activity"/>
    <property type="evidence" value="ECO:0007669"/>
    <property type="project" value="InterPro"/>
</dbReference>
<dbReference type="Gene3D" id="3.30.70.890">
    <property type="entry name" value="GHMP kinase, C-terminal domain"/>
    <property type="match status" value="1"/>
</dbReference>
<protein>
    <submittedName>
        <fullName evidence="8">Diphosphomevalonate decarboxylase</fullName>
    </submittedName>
</protein>
<dbReference type="Pfam" id="PF18376">
    <property type="entry name" value="MDD_C"/>
    <property type="match status" value="1"/>
</dbReference>
<dbReference type="AlphaFoldDB" id="A0A9D7XG27"/>
<evidence type="ECO:0000259" key="7">
    <source>
        <dbReference type="Pfam" id="PF22700"/>
    </source>
</evidence>
<comment type="caution">
    <text evidence="8">The sequence shown here is derived from an EMBL/GenBank/DDBJ whole genome shotgun (WGS) entry which is preliminary data.</text>
</comment>
<dbReference type="InterPro" id="IPR053859">
    <property type="entry name" value="MVD-like_N"/>
</dbReference>
<feature type="domain" description="Diphosphomevalonate decarboxylase-like N-terminal" evidence="7">
    <location>
        <begin position="12"/>
        <end position="166"/>
    </location>
</feature>
<dbReference type="PIRSF" id="PIRSF015950">
    <property type="entry name" value="Mev_P_decrbx"/>
    <property type="match status" value="1"/>
</dbReference>
<dbReference type="InterPro" id="IPR005935">
    <property type="entry name" value="Mev_decarb"/>
</dbReference>
<dbReference type="SUPFAM" id="SSF55060">
    <property type="entry name" value="GHMP Kinase, C-terminal domain"/>
    <property type="match status" value="1"/>
</dbReference>
<proteinExistence type="predicted"/>
<dbReference type="SUPFAM" id="SSF54211">
    <property type="entry name" value="Ribosomal protein S5 domain 2-like"/>
    <property type="match status" value="1"/>
</dbReference>
<dbReference type="PANTHER" id="PTHR10977">
    <property type="entry name" value="DIPHOSPHOMEVALONATE DECARBOXYLASE"/>
    <property type="match status" value="1"/>
</dbReference>
<dbReference type="GO" id="GO:0005524">
    <property type="term" value="F:ATP binding"/>
    <property type="evidence" value="ECO:0007669"/>
    <property type="project" value="UniProtKB-KW"/>
</dbReference>
<dbReference type="Proteomes" id="UP000808349">
    <property type="component" value="Unassembled WGS sequence"/>
</dbReference>
<evidence type="ECO:0000313" key="8">
    <source>
        <dbReference type="EMBL" id="MBK9716472.1"/>
    </source>
</evidence>
<evidence type="ECO:0000259" key="6">
    <source>
        <dbReference type="Pfam" id="PF18376"/>
    </source>
</evidence>
<dbReference type="GO" id="GO:0008299">
    <property type="term" value="P:isoprenoid biosynthetic process"/>
    <property type="evidence" value="ECO:0007669"/>
    <property type="project" value="InterPro"/>
</dbReference>
<dbReference type="InterPro" id="IPR041431">
    <property type="entry name" value="Mvd1_C"/>
</dbReference>
<evidence type="ECO:0000256" key="3">
    <source>
        <dbReference type="ARBA" id="ARBA00022840"/>
    </source>
</evidence>
<dbReference type="Pfam" id="PF22700">
    <property type="entry name" value="MVD-like_N"/>
    <property type="match status" value="1"/>
</dbReference>
<dbReference type="Gene3D" id="3.30.230.10">
    <property type="match status" value="1"/>
</dbReference>
<sequence>MSNHGEIVWRSPSNLAIVKYWGKKEQQIPLNPSLSISLAKSYTETKMSWEKGNGEIHYLYEGIVNSTFQNKVIRFIKSLNLDWLNQVNLRFNSFNTFPHSAGIASSASSMSAIALCLASLENQITETQVDFNQRASYLARLGSGSACRSIYPKASLWGKTEGIDQSSDFYGLDWSEYIHEDFRFLQDYIFIVNKNQKSVSSSAGHELMNQHSYKLGRINQAQENIKLLIEALKNGNWSDFIYIAEEEALSLHGLMMSSRPGYLLLEPESIKIINAIRQFRTETKLPLTFSVDAGPNIHMLFPSYIQTNVQSWLEEMFPDYLKESRIIYDCIGEGPIKLI</sequence>
<accession>A0A9D7XG27</accession>
<gene>
    <name evidence="8" type="ORF">IPO85_02915</name>
</gene>
<keyword evidence="1" id="KW-0444">Lipid biosynthesis</keyword>
<reference evidence="8 9" key="1">
    <citation type="submission" date="2020-10" db="EMBL/GenBank/DDBJ databases">
        <title>Connecting structure to function with the recovery of over 1000 high-quality activated sludge metagenome-assembled genomes encoding full-length rRNA genes using long-read sequencing.</title>
        <authorList>
            <person name="Singleton C.M."/>
            <person name="Petriglieri F."/>
            <person name="Kristensen J.M."/>
            <person name="Kirkegaard R.H."/>
            <person name="Michaelsen T.Y."/>
            <person name="Andersen M.H."/>
            <person name="Karst S.M."/>
            <person name="Dueholm M.S."/>
            <person name="Nielsen P.H."/>
            <person name="Albertsen M."/>
        </authorList>
    </citation>
    <scope>NUCLEOTIDE SEQUENCE [LARGE SCALE GENOMIC DNA]</scope>
    <source>
        <strain evidence="8">Ribe_18-Q3-R11-54_BAT3C.373</strain>
    </source>
</reference>
<evidence type="ECO:0000256" key="1">
    <source>
        <dbReference type="ARBA" id="ARBA00022516"/>
    </source>
</evidence>
<evidence type="ECO:0000256" key="2">
    <source>
        <dbReference type="ARBA" id="ARBA00022741"/>
    </source>
</evidence>
<keyword evidence="3" id="KW-0067">ATP-binding</keyword>
<evidence type="ECO:0000256" key="5">
    <source>
        <dbReference type="ARBA" id="ARBA00023239"/>
    </source>
</evidence>